<evidence type="ECO:0000256" key="1">
    <source>
        <dbReference type="SAM" id="SignalP"/>
    </source>
</evidence>
<name>A0A2W1C279_HELAM</name>
<evidence type="ECO:0008006" key="4">
    <source>
        <dbReference type="Google" id="ProtNLM"/>
    </source>
</evidence>
<organism evidence="2 3">
    <name type="scientific">Helicoverpa armigera</name>
    <name type="common">Cotton bollworm</name>
    <name type="synonym">Heliothis armigera</name>
    <dbReference type="NCBI Taxonomy" id="29058"/>
    <lineage>
        <taxon>Eukaryota</taxon>
        <taxon>Metazoa</taxon>
        <taxon>Ecdysozoa</taxon>
        <taxon>Arthropoda</taxon>
        <taxon>Hexapoda</taxon>
        <taxon>Insecta</taxon>
        <taxon>Pterygota</taxon>
        <taxon>Neoptera</taxon>
        <taxon>Endopterygota</taxon>
        <taxon>Lepidoptera</taxon>
        <taxon>Glossata</taxon>
        <taxon>Ditrysia</taxon>
        <taxon>Noctuoidea</taxon>
        <taxon>Noctuidae</taxon>
        <taxon>Heliothinae</taxon>
        <taxon>Helicoverpa</taxon>
    </lineage>
</organism>
<accession>A0A2W1C279</accession>
<proteinExistence type="predicted"/>
<feature type="chain" id="PRO_5015923979" description="MD-2-related lipid-recognition domain-containing protein" evidence="1">
    <location>
        <begin position="23"/>
        <end position="176"/>
    </location>
</feature>
<dbReference type="AlphaFoldDB" id="A0A2W1C279"/>
<dbReference type="Proteomes" id="UP000249218">
    <property type="component" value="Unassembled WGS sequence"/>
</dbReference>
<keyword evidence="1" id="KW-0732">Signal</keyword>
<keyword evidence="3" id="KW-1185">Reference proteome</keyword>
<gene>
    <name evidence="2" type="primary">HaOG216901</name>
    <name evidence="2" type="ORF">B5X24_HaOG216901</name>
</gene>
<protein>
    <recommendedName>
        <fullName evidence="4">MD-2-related lipid-recognition domain-containing protein</fullName>
    </recommendedName>
</protein>
<dbReference type="EMBL" id="KZ149891">
    <property type="protein sequence ID" value="PZC79086.1"/>
    <property type="molecule type" value="Genomic_DNA"/>
</dbReference>
<sequence>MNHVTLCLSVFFIYFTLSPHYCLKVIPERVQIDFYNKTFVEETPVFNVRRYSRKGSYVVNLEFVSKLVIDNTQTVDVLFYEYLHNEYRRSFPELHMKLCDLINKDIYFGHIMRDAGFKTCPILPGKYAIHNISFHHDFPYVWPFDKGMAEISLQNHQNSVMVAKGKVYITFKQEKS</sequence>
<feature type="signal peptide" evidence="1">
    <location>
        <begin position="1"/>
        <end position="22"/>
    </location>
</feature>
<evidence type="ECO:0000313" key="3">
    <source>
        <dbReference type="Proteomes" id="UP000249218"/>
    </source>
</evidence>
<evidence type="ECO:0000313" key="2">
    <source>
        <dbReference type="EMBL" id="PZC79086.1"/>
    </source>
</evidence>
<reference evidence="2 3" key="1">
    <citation type="journal article" date="2017" name="BMC Biol.">
        <title>Genomic innovations, transcriptional plasticity and gene loss underlying the evolution and divergence of two highly polyphagous and invasive Helicoverpa pest species.</title>
        <authorList>
            <person name="Pearce S.L."/>
            <person name="Clarke D.F."/>
            <person name="East P.D."/>
            <person name="Elfekih S."/>
            <person name="Gordon K.H."/>
            <person name="Jermiin L.S."/>
            <person name="McGaughran A."/>
            <person name="Oakeshott J.G."/>
            <person name="Papanikolaou A."/>
            <person name="Perera O.P."/>
            <person name="Rane R.V."/>
            <person name="Richards S."/>
            <person name="Tay W.T."/>
            <person name="Walsh T.K."/>
            <person name="Anderson A."/>
            <person name="Anderson C.J."/>
            <person name="Asgari S."/>
            <person name="Board P.G."/>
            <person name="Bretschneider A."/>
            <person name="Campbell P.M."/>
            <person name="Chertemps T."/>
            <person name="Christeller J.T."/>
            <person name="Coppin C.W."/>
            <person name="Downes S.J."/>
            <person name="Duan G."/>
            <person name="Farnsworth C.A."/>
            <person name="Good R.T."/>
            <person name="Han L.B."/>
            <person name="Han Y.C."/>
            <person name="Hatje K."/>
            <person name="Horne I."/>
            <person name="Huang Y.P."/>
            <person name="Hughes D.S."/>
            <person name="Jacquin-Joly E."/>
            <person name="James W."/>
            <person name="Jhangiani S."/>
            <person name="Kollmar M."/>
            <person name="Kuwar S.S."/>
            <person name="Li S."/>
            <person name="Liu N.Y."/>
            <person name="Maibeche M.T."/>
            <person name="Miller J.R."/>
            <person name="Montagne N."/>
            <person name="Perry T."/>
            <person name="Qu J."/>
            <person name="Song S.V."/>
            <person name="Sutton G.G."/>
            <person name="Vogel H."/>
            <person name="Walenz B.P."/>
            <person name="Xu W."/>
            <person name="Zhang H.J."/>
            <person name="Zou Z."/>
            <person name="Batterham P."/>
            <person name="Edwards O.R."/>
            <person name="Feyereisen R."/>
            <person name="Gibbs R.A."/>
            <person name="Heckel D.G."/>
            <person name="McGrath A."/>
            <person name="Robin C."/>
            <person name="Scherer S.E."/>
            <person name="Worley K.C."/>
            <person name="Wu Y.D."/>
        </authorList>
    </citation>
    <scope>NUCLEOTIDE SEQUENCE [LARGE SCALE GENOMIC DNA]</scope>
    <source>
        <strain evidence="2">Harm_GR_Male_#8</strain>
        <tissue evidence="2">Whole organism</tissue>
    </source>
</reference>
<dbReference type="OrthoDB" id="7116894at2759"/>